<evidence type="ECO:0000313" key="2">
    <source>
        <dbReference type="Proteomes" id="UP000610746"/>
    </source>
</evidence>
<reference evidence="1" key="1">
    <citation type="submission" date="2020-05" db="EMBL/GenBank/DDBJ databases">
        <title>Genomic Encyclopedia of Type Strains, Phase IV (KMG-V): Genome sequencing to study the core and pangenomes of soil and plant-associated prokaryotes.</title>
        <authorList>
            <person name="Whitman W."/>
        </authorList>
    </citation>
    <scope>NUCLEOTIDE SEQUENCE</scope>
    <source>
        <strain evidence="1">16F</strain>
    </source>
</reference>
<dbReference type="AlphaFoldDB" id="A0A8J8K9R6"/>
<evidence type="ECO:0000313" key="1">
    <source>
        <dbReference type="EMBL" id="NRS94098.1"/>
    </source>
</evidence>
<accession>A0A8J8K9R6</accession>
<proteinExistence type="predicted"/>
<dbReference type="Proteomes" id="UP000610746">
    <property type="component" value="Unassembled WGS sequence"/>
</dbReference>
<comment type="caution">
    <text evidence="1">The sequence shown here is derived from an EMBL/GenBank/DDBJ whole genome shotgun (WGS) entry which is preliminary data.</text>
</comment>
<keyword evidence="2" id="KW-1185">Reference proteome</keyword>
<dbReference type="EMBL" id="JABSNO010000044">
    <property type="protein sequence ID" value="NRS94098.1"/>
    <property type="molecule type" value="Genomic_DNA"/>
</dbReference>
<organism evidence="1 2">
    <name type="scientific">Frigoriflavimonas asaccharolytica</name>
    <dbReference type="NCBI Taxonomy" id="2735899"/>
    <lineage>
        <taxon>Bacteria</taxon>
        <taxon>Pseudomonadati</taxon>
        <taxon>Bacteroidota</taxon>
        <taxon>Flavobacteriia</taxon>
        <taxon>Flavobacteriales</taxon>
        <taxon>Weeksellaceae</taxon>
        <taxon>Frigoriflavimonas</taxon>
    </lineage>
</organism>
<protein>
    <submittedName>
        <fullName evidence="1">Uncharacterized protein</fullName>
    </submittedName>
</protein>
<sequence>MSKKETPKPAIVKTIVSGVKIGLGRASLPTTNLKPPKKG</sequence>
<name>A0A8J8K9R6_9FLAO</name>
<gene>
    <name evidence="1" type="ORF">HNQ03_003198</name>
</gene>